<feature type="compositionally biased region" description="Acidic residues" evidence="2">
    <location>
        <begin position="102"/>
        <end position="117"/>
    </location>
</feature>
<proteinExistence type="predicted"/>
<feature type="coiled-coil region" evidence="1">
    <location>
        <begin position="421"/>
        <end position="490"/>
    </location>
</feature>
<evidence type="ECO:0000256" key="2">
    <source>
        <dbReference type="SAM" id="MobiDB-lite"/>
    </source>
</evidence>
<dbReference type="GeneID" id="13291218"/>
<dbReference type="OMA" id="THSSATC"/>
<feature type="compositionally biased region" description="Pro residues" evidence="2">
    <location>
        <begin position="141"/>
        <end position="158"/>
    </location>
</feature>
<dbReference type="VEuPathDB" id="FungiDB:LEMA_P119090.1"/>
<dbReference type="AlphaFoldDB" id="E4ZT80"/>
<feature type="compositionally biased region" description="Low complexity" evidence="2">
    <location>
        <begin position="362"/>
        <end position="378"/>
    </location>
</feature>
<protein>
    <submittedName>
        <fullName evidence="3">Predicted protein</fullName>
    </submittedName>
</protein>
<dbReference type="STRING" id="985895.E4ZT80"/>
<organism evidence="4">
    <name type="scientific">Leptosphaeria maculans (strain JN3 / isolate v23.1.3 / race Av1-4-5-6-7-8)</name>
    <name type="common">Blackleg fungus</name>
    <name type="synonym">Phoma lingam</name>
    <dbReference type="NCBI Taxonomy" id="985895"/>
    <lineage>
        <taxon>Eukaryota</taxon>
        <taxon>Fungi</taxon>
        <taxon>Dikarya</taxon>
        <taxon>Ascomycota</taxon>
        <taxon>Pezizomycotina</taxon>
        <taxon>Dothideomycetes</taxon>
        <taxon>Pleosporomycetidae</taxon>
        <taxon>Pleosporales</taxon>
        <taxon>Pleosporineae</taxon>
        <taxon>Leptosphaeriaceae</taxon>
        <taxon>Plenodomus</taxon>
        <taxon>Plenodomus lingam/Leptosphaeria maculans species complex</taxon>
    </lineage>
</organism>
<keyword evidence="1" id="KW-0175">Coiled coil</keyword>
<dbReference type="EMBL" id="FP929124">
    <property type="protein sequence ID" value="CBX90022.1"/>
    <property type="molecule type" value="Genomic_DNA"/>
</dbReference>
<evidence type="ECO:0000313" key="4">
    <source>
        <dbReference type="Proteomes" id="UP000002668"/>
    </source>
</evidence>
<feature type="compositionally biased region" description="Polar residues" evidence="2">
    <location>
        <begin position="315"/>
        <end position="333"/>
    </location>
</feature>
<feature type="region of interest" description="Disordered" evidence="2">
    <location>
        <begin position="172"/>
        <end position="198"/>
    </location>
</feature>
<accession>E4ZT80</accession>
<feature type="region of interest" description="Disordered" evidence="2">
    <location>
        <begin position="1"/>
        <end position="35"/>
    </location>
</feature>
<dbReference type="HOGENOM" id="CLU_449099_0_0_1"/>
<evidence type="ECO:0000313" key="3">
    <source>
        <dbReference type="EMBL" id="CBX90022.1"/>
    </source>
</evidence>
<feature type="region of interest" description="Disordered" evidence="2">
    <location>
        <begin position="102"/>
        <end position="160"/>
    </location>
</feature>
<feature type="compositionally biased region" description="Pro residues" evidence="2">
    <location>
        <begin position="177"/>
        <end position="196"/>
    </location>
</feature>
<sequence length="608" mass="68860">MAGAPAARHVTPPAQQRLAAPAGLATPPPTRRAVGSTRIPVRPRRYRFRRGVHAGKTLAECPAEYVRWCVAHRRAFARAEHRALHRELDDYERAYRREVDLVGDGEVDDGDVDDGDVGDNKAHHDDDDDDDDMGVQLPTSPMVPAPASPQPPTPPRPAPRQWRVRNWAAGWLGATPCRPPRPTPSSPPPPPPPPPLDHARLVELHNHRVVERITRAHDEQLRDAMGGVRMLTQHVALAAADQTVHRLAAHMNSQTESADASFKDMTARLHAADTDSVTRHGSLMEATQETHQAMQQAIDLSRTWMQQSTDERQAIQHSANTTRQAMEQAATELSAQRTAIDRLQNTLREDLVREFESLRRTLLSRSPSPSRGRSTSQRQRVDDGDTGQPGISTRDQELASSLDYVHGMTKRLRDGHSLDRRRQYNREIAAMQAQVDAAKLDIIALQNNANLSDLDRASLIRRFRDSQHTIQEQERRLKELRQMNDVSRKERQASAKDYDRLRLERDRTGTRWRDGQDTIEAMGEQLHKLQQMGDVSRKDRQASAKDYDRLRHELDRAGRRHNTHQMDLPRSGLALWRVQQAAVPRSQTAFTRPETGLRLDEEEVEDVS</sequence>
<keyword evidence="4" id="KW-1185">Reference proteome</keyword>
<dbReference type="OrthoDB" id="10675789at2759"/>
<dbReference type="PANTHER" id="PTHR48125:SF10">
    <property type="entry name" value="OS12G0136300 PROTEIN"/>
    <property type="match status" value="1"/>
</dbReference>
<feature type="region of interest" description="Disordered" evidence="2">
    <location>
        <begin position="583"/>
        <end position="608"/>
    </location>
</feature>
<dbReference type="Proteomes" id="UP000002668">
    <property type="component" value="Genome"/>
</dbReference>
<dbReference type="PANTHER" id="PTHR48125">
    <property type="entry name" value="LP07818P1"/>
    <property type="match status" value="1"/>
</dbReference>
<reference evidence="4" key="1">
    <citation type="journal article" date="2011" name="Nat. Commun.">
        <title>Effector diversification within compartments of the Leptosphaeria maculans genome affected by Repeat-Induced Point mutations.</title>
        <authorList>
            <person name="Rouxel T."/>
            <person name="Grandaubert J."/>
            <person name="Hane J.K."/>
            <person name="Hoede C."/>
            <person name="van de Wouw A.P."/>
            <person name="Couloux A."/>
            <person name="Dominguez V."/>
            <person name="Anthouard V."/>
            <person name="Bally P."/>
            <person name="Bourras S."/>
            <person name="Cozijnsen A.J."/>
            <person name="Ciuffetti L.M."/>
            <person name="Degrave A."/>
            <person name="Dilmaghani A."/>
            <person name="Duret L."/>
            <person name="Fudal I."/>
            <person name="Goodwin S.B."/>
            <person name="Gout L."/>
            <person name="Glaser N."/>
            <person name="Linglin J."/>
            <person name="Kema G.H.J."/>
            <person name="Lapalu N."/>
            <person name="Lawrence C.B."/>
            <person name="May K."/>
            <person name="Meyer M."/>
            <person name="Ollivier B."/>
            <person name="Poulain J."/>
            <person name="Schoch C.L."/>
            <person name="Simon A."/>
            <person name="Spatafora J.W."/>
            <person name="Stachowiak A."/>
            <person name="Turgeon B.G."/>
            <person name="Tyler B.M."/>
            <person name="Vincent D."/>
            <person name="Weissenbach J."/>
            <person name="Amselem J."/>
            <person name="Quesneville H."/>
            <person name="Oliver R.P."/>
            <person name="Wincker P."/>
            <person name="Balesdent M.-H."/>
            <person name="Howlett B.J."/>
        </authorList>
    </citation>
    <scope>NUCLEOTIDE SEQUENCE [LARGE SCALE GENOMIC DNA]</scope>
    <source>
        <strain evidence="4">JN3 / isolate v23.1.3 / race Av1-4-5-6-7-8</strain>
    </source>
</reference>
<gene>
    <name evidence="3" type="ORF">LEMA_P119090.1</name>
</gene>
<dbReference type="InParanoid" id="E4ZT80"/>
<feature type="region of interest" description="Disordered" evidence="2">
    <location>
        <begin position="362"/>
        <end position="397"/>
    </location>
</feature>
<evidence type="ECO:0000256" key="1">
    <source>
        <dbReference type="SAM" id="Coils"/>
    </source>
</evidence>
<feature type="region of interest" description="Disordered" evidence="2">
    <location>
        <begin position="310"/>
        <end position="333"/>
    </location>
</feature>
<name>E4ZT80_LEPMJ</name>